<reference evidence="5 6" key="1">
    <citation type="submission" date="2021-02" db="EMBL/GenBank/DDBJ databases">
        <title>Genome assembly of Pseudopithomyces chartarum.</title>
        <authorList>
            <person name="Jauregui R."/>
            <person name="Singh J."/>
            <person name="Voisey C."/>
        </authorList>
    </citation>
    <scope>NUCLEOTIDE SEQUENCE [LARGE SCALE GENOMIC DNA]</scope>
    <source>
        <strain evidence="5 6">AGR01</strain>
    </source>
</reference>
<feature type="domain" description="HTH psq-type" evidence="4">
    <location>
        <begin position="55"/>
        <end position="99"/>
    </location>
</feature>
<evidence type="ECO:0000313" key="5">
    <source>
        <dbReference type="EMBL" id="KAK3207651.1"/>
    </source>
</evidence>
<organism evidence="5 6">
    <name type="scientific">Pseudopithomyces chartarum</name>
    <dbReference type="NCBI Taxonomy" id="1892770"/>
    <lineage>
        <taxon>Eukaryota</taxon>
        <taxon>Fungi</taxon>
        <taxon>Dikarya</taxon>
        <taxon>Ascomycota</taxon>
        <taxon>Pezizomycotina</taxon>
        <taxon>Dothideomycetes</taxon>
        <taxon>Pleosporomycetidae</taxon>
        <taxon>Pleosporales</taxon>
        <taxon>Massarineae</taxon>
        <taxon>Didymosphaeriaceae</taxon>
        <taxon>Pseudopithomyces</taxon>
    </lineage>
</organism>
<evidence type="ECO:0008006" key="7">
    <source>
        <dbReference type="Google" id="ProtNLM"/>
    </source>
</evidence>
<name>A0AAN6RFM7_9PLEO</name>
<feature type="domain" description="HTH CENPB-type" evidence="3">
    <location>
        <begin position="129"/>
        <end position="164"/>
    </location>
</feature>
<keyword evidence="1" id="KW-0238">DNA-binding</keyword>
<dbReference type="Pfam" id="PF03221">
    <property type="entry name" value="HTH_Tnp_Tc5"/>
    <property type="match status" value="1"/>
</dbReference>
<dbReference type="SUPFAM" id="SSF46689">
    <property type="entry name" value="Homeodomain-like"/>
    <property type="match status" value="1"/>
</dbReference>
<keyword evidence="2" id="KW-0539">Nucleus</keyword>
<keyword evidence="6" id="KW-1185">Reference proteome</keyword>
<dbReference type="Proteomes" id="UP001280581">
    <property type="component" value="Unassembled WGS sequence"/>
</dbReference>
<comment type="caution">
    <text evidence="5">The sequence shown here is derived from an EMBL/GenBank/DDBJ whole genome shotgun (WGS) entry which is preliminary data.</text>
</comment>
<dbReference type="InterPro" id="IPR006600">
    <property type="entry name" value="HTH_CenpB_DNA-bd_dom"/>
</dbReference>
<dbReference type="InterPro" id="IPR009057">
    <property type="entry name" value="Homeodomain-like_sf"/>
</dbReference>
<protein>
    <recommendedName>
        <fullName evidence="7">HTH CENPB-type domain-containing protein</fullName>
    </recommendedName>
</protein>
<evidence type="ECO:0000313" key="6">
    <source>
        <dbReference type="Proteomes" id="UP001280581"/>
    </source>
</evidence>
<evidence type="ECO:0000259" key="3">
    <source>
        <dbReference type="Pfam" id="PF03221"/>
    </source>
</evidence>
<sequence length="328" mass="36229">MSVCYTKLTNIELQPGKPPGIETTPQLRSKHYDLGNMNRDSSLRIDSTDPKWQTKKRRSLTVAEKNQIHQFHKDNPLVTHKDLAAKFGVERSTVSKIVHQSHYAAALESNGQTWNPQHCTPTTTDHASLVERQLVEWTQEVRRAGLSVTRDMIRAQAAVLANKSPSHFLQSVPAASLPQTPPSSVFDAGSTSTLGTYSDPAYTAETSGTDCDIDLLAHELAAIQEEDCSRTPPGQIQNDYLYNVLDYSGAHDPALSLYATSPLSQPYDKGVHPRPICSSSHEKMSDAVCLSEARRAIDTVESYISNTPMVTALDQLCLNHVKTCLYRP</sequence>
<dbReference type="EMBL" id="WVTA01000009">
    <property type="protein sequence ID" value="KAK3207651.1"/>
    <property type="molecule type" value="Genomic_DNA"/>
</dbReference>
<dbReference type="Pfam" id="PF04218">
    <property type="entry name" value="CENP-B_N"/>
    <property type="match status" value="1"/>
</dbReference>
<dbReference type="Gene3D" id="1.10.10.60">
    <property type="entry name" value="Homeodomain-like"/>
    <property type="match status" value="1"/>
</dbReference>
<gene>
    <name evidence="5" type="ORF">GRF29_103g1776594</name>
</gene>
<proteinExistence type="predicted"/>
<evidence type="ECO:0000256" key="1">
    <source>
        <dbReference type="ARBA" id="ARBA00023125"/>
    </source>
</evidence>
<evidence type="ECO:0000256" key="2">
    <source>
        <dbReference type="ARBA" id="ARBA00023242"/>
    </source>
</evidence>
<accession>A0AAN6RFM7</accession>
<dbReference type="GO" id="GO:0003677">
    <property type="term" value="F:DNA binding"/>
    <property type="evidence" value="ECO:0007669"/>
    <property type="project" value="UniProtKB-KW"/>
</dbReference>
<dbReference type="AlphaFoldDB" id="A0AAN6RFM7"/>
<evidence type="ECO:0000259" key="4">
    <source>
        <dbReference type="Pfam" id="PF04218"/>
    </source>
</evidence>
<dbReference type="InterPro" id="IPR007889">
    <property type="entry name" value="HTH_Psq"/>
</dbReference>